<evidence type="ECO:0000313" key="1">
    <source>
        <dbReference type="EMBL" id="OXY91886.1"/>
    </source>
</evidence>
<organism evidence="1 2">
    <name type="scientific">Streptomyces diastatochromogenes</name>
    <dbReference type="NCBI Taxonomy" id="42236"/>
    <lineage>
        <taxon>Bacteria</taxon>
        <taxon>Bacillati</taxon>
        <taxon>Actinomycetota</taxon>
        <taxon>Actinomycetes</taxon>
        <taxon>Kitasatosporales</taxon>
        <taxon>Streptomycetaceae</taxon>
        <taxon>Streptomyces</taxon>
    </lineage>
</organism>
<comment type="caution">
    <text evidence="1">The sequence shown here is derived from an EMBL/GenBank/DDBJ whole genome shotgun (WGS) entry which is preliminary data.</text>
</comment>
<reference evidence="1 2" key="1">
    <citation type="submission" date="2016-07" db="EMBL/GenBank/DDBJ databases">
        <title>Draft genome of Streptomyces diastatochromogenes.</title>
        <authorList>
            <person name="Podduturi R."/>
            <person name="Lukassen M.B."/>
            <person name="Clausen N."/>
            <person name="Nielsen J.L."/>
            <person name="Jorgensen N.O."/>
        </authorList>
    </citation>
    <scope>NUCLEOTIDE SEQUENCE [LARGE SCALE GENOMIC DNA]</scope>
    <source>
        <strain evidence="1 2">DSM 40608</strain>
    </source>
</reference>
<name>A0A233S880_STRDA</name>
<proteinExistence type="predicted"/>
<dbReference type="Proteomes" id="UP000215483">
    <property type="component" value="Unassembled WGS sequence"/>
</dbReference>
<sequence>MLNLEERITRVWHQEVRPLVADAYRCHSTGTPRAAIVATWTAVCADIIHKLYQLAEDGDGTAAEVVKKIEAARSKADAEAVKTMQQVESKLLQNALDLELIDFIEHRQLERLQQDRHLCAHPSLRPLGDVFAPSGEYARAHLVAALDALLVHPPTQGRKAFDRYKAHVSDPSFVGHADYLVQMFAQRVKSSAWKQILGTAAKHAMLELEVPEEIGITASVAADRHALCLIAFAQHDRVAVREAVAKAMITFNGLPIEQQLKTIARLGAFDVFVDALDETVCQQIGTYVERRPALPADASGFLEPAMASVLALAGVDAVRARIPALGSKFAQLYPTQQAAVIERRPSAYFTDFLAPILTSAGGWRTAERLTAMTVIPCARLIQPEQLNGILTAWADNAQCREASGMTELAVTFWTHATQLRSHPAWTAFVKRVRELAADPQWFQYEELAAVIDYKDDTYAS</sequence>
<dbReference type="EMBL" id="MCGQ01000026">
    <property type="protein sequence ID" value="OXY91886.1"/>
    <property type="molecule type" value="Genomic_DNA"/>
</dbReference>
<evidence type="ECO:0000313" key="2">
    <source>
        <dbReference type="Proteomes" id="UP000215483"/>
    </source>
</evidence>
<dbReference type="RefSeq" id="WP_094219519.1">
    <property type="nucleotide sequence ID" value="NZ_MCGQ01000026.1"/>
</dbReference>
<protein>
    <submittedName>
        <fullName evidence="1">Uncharacterized protein</fullName>
    </submittedName>
</protein>
<keyword evidence="2" id="KW-1185">Reference proteome</keyword>
<dbReference type="OrthoDB" id="8781389at2"/>
<accession>A0A233S880</accession>
<gene>
    <name evidence="1" type="ORF">BEK98_27685</name>
</gene>
<dbReference type="AlphaFoldDB" id="A0A233S880"/>